<comment type="caution">
    <text evidence="3">The sequence shown here is derived from an EMBL/GenBank/DDBJ whole genome shotgun (WGS) entry which is preliminary data.</text>
</comment>
<dbReference type="Proteomes" id="UP001230504">
    <property type="component" value="Unassembled WGS sequence"/>
</dbReference>
<sequence length="118" mass="11850">MQISAITSIILGIVSVQVSAAGFRATCDTVNLSGFTLSAECTTGLGGFPRATTLDINKCFFAVDGKINCGAGGISGCKCSQTDVAAASCTCPDNAGKQVTNNVNLDACISNSDGKLSC</sequence>
<dbReference type="SMART" id="SM01111">
    <property type="entry name" value="CVNH"/>
    <property type="match status" value="1"/>
</dbReference>
<dbReference type="EMBL" id="JAHLJV010000163">
    <property type="protein sequence ID" value="KAK1566082.1"/>
    <property type="molecule type" value="Genomic_DNA"/>
</dbReference>
<evidence type="ECO:0000259" key="2">
    <source>
        <dbReference type="SMART" id="SM01111"/>
    </source>
</evidence>
<feature type="signal peptide" evidence="1">
    <location>
        <begin position="1"/>
        <end position="20"/>
    </location>
</feature>
<dbReference type="InterPro" id="IPR011058">
    <property type="entry name" value="Cyanovirin-N"/>
</dbReference>
<name>A0AAD8PKE5_9PEZI</name>
<evidence type="ECO:0000313" key="4">
    <source>
        <dbReference type="Proteomes" id="UP001230504"/>
    </source>
</evidence>
<proteinExistence type="predicted"/>
<feature type="domain" description="Cyanovirin-N" evidence="2">
    <location>
        <begin position="22"/>
        <end position="118"/>
    </location>
</feature>
<dbReference type="RefSeq" id="XP_060407309.1">
    <property type="nucleotide sequence ID" value="XM_060559402.1"/>
</dbReference>
<dbReference type="Gene3D" id="2.30.60.10">
    <property type="entry name" value="Cyanovirin-N"/>
    <property type="match status" value="1"/>
</dbReference>
<dbReference type="InterPro" id="IPR036673">
    <property type="entry name" value="Cyanovirin-N_sf"/>
</dbReference>
<organism evidence="3 4">
    <name type="scientific">Colletotrichum navitas</name>
    <dbReference type="NCBI Taxonomy" id="681940"/>
    <lineage>
        <taxon>Eukaryota</taxon>
        <taxon>Fungi</taxon>
        <taxon>Dikarya</taxon>
        <taxon>Ascomycota</taxon>
        <taxon>Pezizomycotina</taxon>
        <taxon>Sordariomycetes</taxon>
        <taxon>Hypocreomycetidae</taxon>
        <taxon>Glomerellales</taxon>
        <taxon>Glomerellaceae</taxon>
        <taxon>Colletotrichum</taxon>
        <taxon>Colletotrichum graminicola species complex</taxon>
    </lineage>
</organism>
<gene>
    <name evidence="3" type="ORF">LY79DRAFT_572763</name>
</gene>
<protein>
    <submittedName>
        <fullName evidence="3">Cyanovirin-N</fullName>
    </submittedName>
</protein>
<feature type="chain" id="PRO_5042038432" evidence="1">
    <location>
        <begin position="21"/>
        <end position="118"/>
    </location>
</feature>
<dbReference type="AlphaFoldDB" id="A0AAD8PKE5"/>
<keyword evidence="1" id="KW-0732">Signal</keyword>
<reference evidence="3" key="1">
    <citation type="submission" date="2021-06" db="EMBL/GenBank/DDBJ databases">
        <title>Comparative genomics, transcriptomics and evolutionary studies reveal genomic signatures of adaptation to plant cell wall in hemibiotrophic fungi.</title>
        <authorList>
            <consortium name="DOE Joint Genome Institute"/>
            <person name="Baroncelli R."/>
            <person name="Diaz J.F."/>
            <person name="Benocci T."/>
            <person name="Peng M."/>
            <person name="Battaglia E."/>
            <person name="Haridas S."/>
            <person name="Andreopoulos W."/>
            <person name="Labutti K."/>
            <person name="Pangilinan J."/>
            <person name="Floch G.L."/>
            <person name="Makela M.R."/>
            <person name="Henrissat B."/>
            <person name="Grigoriev I.V."/>
            <person name="Crouch J.A."/>
            <person name="De Vries R.P."/>
            <person name="Sukno S.A."/>
            <person name="Thon M.R."/>
        </authorList>
    </citation>
    <scope>NUCLEOTIDE SEQUENCE</scope>
    <source>
        <strain evidence="3">CBS 125086</strain>
    </source>
</reference>
<keyword evidence="4" id="KW-1185">Reference proteome</keyword>
<dbReference type="SUPFAM" id="SSF51322">
    <property type="entry name" value="Cyanovirin-N"/>
    <property type="match status" value="1"/>
</dbReference>
<dbReference type="GeneID" id="85443642"/>
<dbReference type="Pfam" id="PF08881">
    <property type="entry name" value="CVNH"/>
    <property type="match status" value="1"/>
</dbReference>
<accession>A0AAD8PKE5</accession>
<evidence type="ECO:0000256" key="1">
    <source>
        <dbReference type="SAM" id="SignalP"/>
    </source>
</evidence>
<evidence type="ECO:0000313" key="3">
    <source>
        <dbReference type="EMBL" id="KAK1566082.1"/>
    </source>
</evidence>